<keyword evidence="1" id="KW-0689">Ribosomal protein</keyword>
<dbReference type="PANTHER" id="PTHR38471">
    <property type="entry name" value="FOUR HELIX BUNDLE PROTEIN"/>
    <property type="match status" value="1"/>
</dbReference>
<dbReference type="AlphaFoldDB" id="A0A0G0H137"/>
<dbReference type="Proteomes" id="UP000034591">
    <property type="component" value="Unassembled WGS sequence"/>
</dbReference>
<evidence type="ECO:0000313" key="1">
    <source>
        <dbReference type="EMBL" id="KKQ36968.1"/>
    </source>
</evidence>
<dbReference type="PANTHER" id="PTHR38471:SF2">
    <property type="entry name" value="FOUR HELIX BUNDLE PROTEIN"/>
    <property type="match status" value="1"/>
</dbReference>
<keyword evidence="1" id="KW-0687">Ribonucleoprotein</keyword>
<evidence type="ECO:0000313" key="2">
    <source>
        <dbReference type="Proteomes" id="UP000034591"/>
    </source>
</evidence>
<protein>
    <submittedName>
        <fullName evidence="1">23S ribosomal protein</fullName>
    </submittedName>
</protein>
<dbReference type="InterPro" id="IPR012657">
    <property type="entry name" value="23S_rRNA-intervening_sequence"/>
</dbReference>
<name>A0A0G0H137_9BACT</name>
<gene>
    <name evidence="1" type="ORF">US53_C0031G0015</name>
</gene>
<organism evidence="1 2">
    <name type="scientific">Candidatus Woesebacteria bacterium GW2011_GWA1_37_7</name>
    <dbReference type="NCBI Taxonomy" id="1618545"/>
    <lineage>
        <taxon>Bacteria</taxon>
        <taxon>Candidatus Woeseibacteriota</taxon>
    </lineage>
</organism>
<dbReference type="NCBIfam" id="TIGR02436">
    <property type="entry name" value="four helix bundle protein"/>
    <property type="match status" value="1"/>
</dbReference>
<dbReference type="InterPro" id="IPR036583">
    <property type="entry name" value="23S_rRNA_IVS_sf"/>
</dbReference>
<dbReference type="SUPFAM" id="SSF158446">
    <property type="entry name" value="IVS-encoded protein-like"/>
    <property type="match status" value="1"/>
</dbReference>
<dbReference type="EMBL" id="LBTI01000031">
    <property type="protein sequence ID" value="KKQ36968.1"/>
    <property type="molecule type" value="Genomic_DNA"/>
</dbReference>
<sequence>MDIFRFRKFPVYQLAREFRKELKEYSKVHFPKVERFILINQLWRAMDSIILNIAEGSDHYSGIEFGKYLNTALTSLNEAVASLDCAYDDGYLDEEKLIYFINKADVIAKQLKAFSSKVRNYKK</sequence>
<dbReference type="STRING" id="1618545.US53_C0031G0015"/>
<reference evidence="1 2" key="1">
    <citation type="journal article" date="2015" name="Nature">
        <title>rRNA introns, odd ribosomes, and small enigmatic genomes across a large radiation of phyla.</title>
        <authorList>
            <person name="Brown C.T."/>
            <person name="Hug L.A."/>
            <person name="Thomas B.C."/>
            <person name="Sharon I."/>
            <person name="Castelle C.J."/>
            <person name="Singh A."/>
            <person name="Wilkins M.J."/>
            <person name="Williams K.H."/>
            <person name="Banfield J.F."/>
        </authorList>
    </citation>
    <scope>NUCLEOTIDE SEQUENCE [LARGE SCALE GENOMIC DNA]</scope>
</reference>
<comment type="caution">
    <text evidence="1">The sequence shown here is derived from an EMBL/GenBank/DDBJ whole genome shotgun (WGS) entry which is preliminary data.</text>
</comment>
<dbReference type="GO" id="GO:0005840">
    <property type="term" value="C:ribosome"/>
    <property type="evidence" value="ECO:0007669"/>
    <property type="project" value="UniProtKB-KW"/>
</dbReference>
<dbReference type="Pfam" id="PF05635">
    <property type="entry name" value="23S_rRNA_IVP"/>
    <property type="match status" value="1"/>
</dbReference>
<dbReference type="Gene3D" id="1.20.1440.60">
    <property type="entry name" value="23S rRNA-intervening sequence"/>
    <property type="match status" value="1"/>
</dbReference>
<accession>A0A0G0H137</accession>
<proteinExistence type="predicted"/>